<accession>A0A8S1XE91</accession>
<dbReference type="EMBL" id="CAJJDP010000119">
    <property type="protein sequence ID" value="CAD8199420.1"/>
    <property type="molecule type" value="Genomic_DNA"/>
</dbReference>
<dbReference type="OMA" id="FWDSGAV"/>
<feature type="transmembrane region" description="Helical" evidence="3">
    <location>
        <begin position="184"/>
        <end position="206"/>
    </location>
</feature>
<evidence type="ECO:0000313" key="4">
    <source>
        <dbReference type="EMBL" id="CAD8199420.1"/>
    </source>
</evidence>
<keyword evidence="2" id="KW-0378">Hydrolase</keyword>
<dbReference type="AlphaFoldDB" id="A0A8S1XE91"/>
<dbReference type="GO" id="GO:0046872">
    <property type="term" value="F:metal ion binding"/>
    <property type="evidence" value="ECO:0007669"/>
    <property type="project" value="UniProtKB-KW"/>
</dbReference>
<reference evidence="4" key="1">
    <citation type="submission" date="2021-01" db="EMBL/GenBank/DDBJ databases">
        <authorList>
            <consortium name="Genoscope - CEA"/>
            <person name="William W."/>
        </authorList>
    </citation>
    <scope>NUCLEOTIDE SEQUENCE</scope>
</reference>
<dbReference type="FunFam" id="1.10.575.10:FF:000003">
    <property type="entry name" value="Single strand-specific nuclease, putative"/>
    <property type="match status" value="1"/>
</dbReference>
<evidence type="ECO:0000313" key="5">
    <source>
        <dbReference type="Proteomes" id="UP000683925"/>
    </source>
</evidence>
<dbReference type="CDD" id="cd11010">
    <property type="entry name" value="S1-P1_nuclease"/>
    <property type="match status" value="1"/>
</dbReference>
<proteinExistence type="predicted"/>
<sequence length="495" mass="57347">MKTIHTEENSITSRNLQLQLMLFILKIQKLEKLILACISLSPDKGQSYQQLVEIPSIFEQQVEDLPHLQRNQTQIIQFLQINQYLLIQKSWMKECYPINQHRFNQNHNKIKKDQNTLGCNNPKQEVMQAQIIIENLRSTELYGLEALKNNNGININQSISQQRISYYKKFDYINMRQSFTQNEYLIIVLMKGFVLSYLISMVYCWWEVGHMMTAQIAKNFLKDNRPDVLAWADSLVQDFNSLTDGRSNTFAEAAVWLDDIKETGTGFLNDWHYTDRPINPDGLLIKIDDQGRNINSIYAINQAVSVLTNTKTAKNRHTVFKAQMMRVLLHVIGDIHQPLHDTTFWNSSYPNGDAGGNFMKIQLSNGTLMNFHSFWDSGAVSFAPNNSFMARPLSQSDSQYLDKWSKELITKYPKSKYSNYDMTNPSVWTYLGFRQAQQFVYPMVATSNSYNSDYEKQAIAFCEENLSIGGYRLGAKLIEIYDQIIQNEVKLSLNE</sequence>
<evidence type="ECO:0000256" key="2">
    <source>
        <dbReference type="ARBA" id="ARBA00022801"/>
    </source>
</evidence>
<keyword evidence="3" id="KW-0812">Transmembrane</keyword>
<dbReference type="GO" id="GO:0003676">
    <property type="term" value="F:nucleic acid binding"/>
    <property type="evidence" value="ECO:0007669"/>
    <property type="project" value="InterPro"/>
</dbReference>
<gene>
    <name evidence="4" type="ORF">POCTA_138.1.T1190100</name>
</gene>
<keyword evidence="3" id="KW-0472">Membrane</keyword>
<name>A0A8S1XE91_PAROT</name>
<comment type="caution">
    <text evidence="4">The sequence shown here is derived from an EMBL/GenBank/DDBJ whole genome shotgun (WGS) entry which is preliminary data.</text>
</comment>
<evidence type="ECO:0000256" key="1">
    <source>
        <dbReference type="ARBA" id="ARBA00022723"/>
    </source>
</evidence>
<dbReference type="GO" id="GO:0004519">
    <property type="term" value="F:endonuclease activity"/>
    <property type="evidence" value="ECO:0007669"/>
    <property type="project" value="InterPro"/>
</dbReference>
<dbReference type="GO" id="GO:0016787">
    <property type="term" value="F:hydrolase activity"/>
    <property type="evidence" value="ECO:0007669"/>
    <property type="project" value="UniProtKB-KW"/>
</dbReference>
<dbReference type="Pfam" id="PF02265">
    <property type="entry name" value="S1-P1_nuclease"/>
    <property type="match status" value="1"/>
</dbReference>
<keyword evidence="1" id="KW-0479">Metal-binding</keyword>
<organism evidence="4 5">
    <name type="scientific">Paramecium octaurelia</name>
    <dbReference type="NCBI Taxonomy" id="43137"/>
    <lineage>
        <taxon>Eukaryota</taxon>
        <taxon>Sar</taxon>
        <taxon>Alveolata</taxon>
        <taxon>Ciliophora</taxon>
        <taxon>Intramacronucleata</taxon>
        <taxon>Oligohymenophorea</taxon>
        <taxon>Peniculida</taxon>
        <taxon>Parameciidae</taxon>
        <taxon>Paramecium</taxon>
    </lineage>
</organism>
<evidence type="ECO:0000256" key="3">
    <source>
        <dbReference type="SAM" id="Phobius"/>
    </source>
</evidence>
<dbReference type="OrthoDB" id="441446at2759"/>
<dbReference type="GO" id="GO:0006308">
    <property type="term" value="P:DNA catabolic process"/>
    <property type="evidence" value="ECO:0007669"/>
    <property type="project" value="InterPro"/>
</dbReference>
<keyword evidence="3" id="KW-1133">Transmembrane helix</keyword>
<protein>
    <submittedName>
        <fullName evidence="4">Uncharacterized protein</fullName>
    </submittedName>
</protein>
<dbReference type="InterPro" id="IPR003154">
    <property type="entry name" value="S1/P1nuclease"/>
</dbReference>
<dbReference type="Proteomes" id="UP000683925">
    <property type="component" value="Unassembled WGS sequence"/>
</dbReference>
<dbReference type="PANTHER" id="PTHR33146:SF10">
    <property type="entry name" value="STRAND-SPECIFIC NUCLEASE, PUTATIVE-RELATED"/>
    <property type="match status" value="1"/>
</dbReference>
<keyword evidence="5" id="KW-1185">Reference proteome</keyword>
<dbReference type="PANTHER" id="PTHR33146">
    <property type="entry name" value="ENDONUCLEASE 4"/>
    <property type="match status" value="1"/>
</dbReference>